<gene>
    <name evidence="2" type="ORF">IOD40_06645</name>
</gene>
<organism evidence="2 3">
    <name type="scientific">Aquamicrobium zhengzhouense</name>
    <dbReference type="NCBI Taxonomy" id="2781738"/>
    <lineage>
        <taxon>Bacteria</taxon>
        <taxon>Pseudomonadati</taxon>
        <taxon>Pseudomonadota</taxon>
        <taxon>Alphaproteobacteria</taxon>
        <taxon>Hyphomicrobiales</taxon>
        <taxon>Phyllobacteriaceae</taxon>
        <taxon>Aquamicrobium</taxon>
    </lineage>
</organism>
<protein>
    <submittedName>
        <fullName evidence="2">Helix-turn-helix transcriptional regulator</fullName>
    </submittedName>
</protein>
<evidence type="ECO:0000313" key="2">
    <source>
        <dbReference type="EMBL" id="MBI1620342.1"/>
    </source>
</evidence>
<reference evidence="2 3" key="1">
    <citation type="submission" date="2020-10" db="EMBL/GenBank/DDBJ databases">
        <title>Aquamicrobium zhengzhouensis sp. nov., a exopolysaccharide producing bacterium isolated from farmland soil.</title>
        <authorList>
            <person name="Wang X."/>
        </authorList>
    </citation>
    <scope>NUCLEOTIDE SEQUENCE [LARGE SCALE GENOMIC DNA]</scope>
    <source>
        <strain evidence="3">cd-1</strain>
    </source>
</reference>
<dbReference type="SUPFAM" id="SSF47413">
    <property type="entry name" value="lambda repressor-like DNA-binding domains"/>
    <property type="match status" value="1"/>
</dbReference>
<proteinExistence type="predicted"/>
<feature type="domain" description="HTH cro/C1-type" evidence="1">
    <location>
        <begin position="22"/>
        <end position="77"/>
    </location>
</feature>
<dbReference type="InterPro" id="IPR001387">
    <property type="entry name" value="Cro/C1-type_HTH"/>
</dbReference>
<accession>A0ABS0SCY9</accession>
<evidence type="ECO:0000259" key="1">
    <source>
        <dbReference type="SMART" id="SM00530"/>
    </source>
</evidence>
<dbReference type="CDD" id="cd00093">
    <property type="entry name" value="HTH_XRE"/>
    <property type="match status" value="1"/>
</dbReference>
<sequence>MLDERGKFKRKPVRSASPTVRIIFDAIDASGLTYREAAYHAKLHYATLSCWKQGKRSPNILDLEEIAQVLGYDIVLKKRAKA</sequence>
<dbReference type="SMART" id="SM00530">
    <property type="entry name" value="HTH_XRE"/>
    <property type="match status" value="1"/>
</dbReference>
<keyword evidence="3" id="KW-1185">Reference proteome</keyword>
<dbReference type="RefSeq" id="WP_198475607.1">
    <property type="nucleotide sequence ID" value="NZ_JADGMQ010000003.1"/>
</dbReference>
<dbReference type="InterPro" id="IPR010982">
    <property type="entry name" value="Lambda_DNA-bd_dom_sf"/>
</dbReference>
<dbReference type="EMBL" id="JADGMQ010000003">
    <property type="protein sequence ID" value="MBI1620342.1"/>
    <property type="molecule type" value="Genomic_DNA"/>
</dbReference>
<evidence type="ECO:0000313" key="3">
    <source>
        <dbReference type="Proteomes" id="UP000601789"/>
    </source>
</evidence>
<dbReference type="Proteomes" id="UP000601789">
    <property type="component" value="Unassembled WGS sequence"/>
</dbReference>
<comment type="caution">
    <text evidence="2">The sequence shown here is derived from an EMBL/GenBank/DDBJ whole genome shotgun (WGS) entry which is preliminary data.</text>
</comment>
<name>A0ABS0SCY9_9HYPH</name>
<dbReference type="Gene3D" id="1.10.260.40">
    <property type="entry name" value="lambda repressor-like DNA-binding domains"/>
    <property type="match status" value="1"/>
</dbReference>